<comment type="similarity">
    <text evidence="3 14">Belongs to the PIGG/PIGN/PIGO family. PIGN subfamily.</text>
</comment>
<sequence length="970" mass="108127">MDTNTQPGHVSRKEDAERRESTRATERKGSVFRLLLIGLIFHLVYIGTVFDCYFTSPVVRGMRPHKLDYAGSKRLVLIVADGLRADLLLALNGFATTVPDAPEVVAPHMRSVVQNRGAFGVSHTRVPTESRPGHVALIGGMYEDVSAVTRGWKTNPVDFDSVFNRSSHTFSFGSPDILPMFARGATPGRVDMWSYDEDEEDFTKDATGLDTWVLEQLRTLLHNATVDAALDATLREDKTVFFLHLLGLDTTGHSFRPHSKEYMANIQVVDEIVRQTEELFMDFFKDEETSFIFTADHGMSMIGNHGDGDPDNTRTPLIAWGRGVRGPLQDSTPSSHDVYSAPWGLSHLLRHDVEQADVAALMSALLGTEWPVNSVGVLPDVDPTRPGYLSILDGERTQAKAALVNAEVLLEHYHVKHEAKKTHSLYYRPYSYFAESKSNHPGAKELNEIEGLVREGKYSAARGASAELIRHTLAGLRYLETYDRTLIRAIVTAAYLGWMAFGAASIFAPRDAQEKGRGNGLNTVAVGVLSVFWGLFALQRSPWSFYLYICFPIYFWHQALLRGWTPMLRVLQDGESGIFKTVRLAMHGCLVIAALESMVAGYTHREIWSIGFVILGVAWPLLFWPNAVRNKHLRLLSAWCLACLLTAIFPLLSVYQKENLPLVWTGGLCMLLAGGAGLVMLSYEDGENGRYFWTTLFQCLLIMISVVLVQNDAYSPLPHWLPVMLSRRILFVVAPAVPLFRRYRGSDAFLRILPFFLGLSVCFIILAISVEGLFFSAFSATLLLWVYVEAAFRGEAGQRPKDLSSYKPKADDLRIAVFFLFFVQVAFFGTGNLHFSSSFYLEPVFRVIPVFSPFIMASLLIFKIIAPYIILASCFQILNTRLGLPPFSLFLVALTITDVMTMSFFFNVTDTGSWLEIGQTISFFCISSLLLVWAAGTCAVGEILMQDSPPPSGKVPASENETSGHKVKEE</sequence>
<feature type="transmembrane region" description="Helical" evidence="14">
    <location>
        <begin position="813"/>
        <end position="835"/>
    </location>
</feature>
<evidence type="ECO:0000256" key="7">
    <source>
        <dbReference type="ARBA" id="ARBA00022692"/>
    </source>
</evidence>
<evidence type="ECO:0000256" key="3">
    <source>
        <dbReference type="ARBA" id="ARBA00008400"/>
    </source>
</evidence>
<evidence type="ECO:0000256" key="11">
    <source>
        <dbReference type="ARBA" id="ARBA00023180"/>
    </source>
</evidence>
<dbReference type="PANTHER" id="PTHR12250">
    <property type="entry name" value="PHOSPHATIDYLINOSITOL GLYCAN, CLASS N"/>
    <property type="match status" value="1"/>
</dbReference>
<dbReference type="SUPFAM" id="SSF53649">
    <property type="entry name" value="Alkaline phosphatase-like"/>
    <property type="match status" value="1"/>
</dbReference>
<feature type="transmembrane region" description="Helical" evidence="14">
    <location>
        <begin position="855"/>
        <end position="875"/>
    </location>
</feature>
<evidence type="ECO:0000256" key="2">
    <source>
        <dbReference type="ARBA" id="ARBA00004687"/>
    </source>
</evidence>
<dbReference type="InterPro" id="IPR002591">
    <property type="entry name" value="Phosphodiest/P_Trfase"/>
</dbReference>
<evidence type="ECO:0000256" key="14">
    <source>
        <dbReference type="RuleBase" id="RU367138"/>
    </source>
</evidence>
<dbReference type="Pfam" id="PF04987">
    <property type="entry name" value="PigN"/>
    <property type="match status" value="1"/>
</dbReference>
<feature type="transmembrane region" description="Helical" evidence="14">
    <location>
        <begin position="720"/>
        <end position="741"/>
    </location>
</feature>
<feature type="region of interest" description="Disordered" evidence="15">
    <location>
        <begin position="948"/>
        <end position="970"/>
    </location>
</feature>
<protein>
    <recommendedName>
        <fullName evidence="4 14">GPI ethanolamine phosphate transferase 1</fullName>
        <ecNumber evidence="14">2.-.-.-</ecNumber>
    </recommendedName>
</protein>
<evidence type="ECO:0000256" key="1">
    <source>
        <dbReference type="ARBA" id="ARBA00004477"/>
    </source>
</evidence>
<feature type="transmembrane region" description="Helical" evidence="14">
    <location>
        <begin position="636"/>
        <end position="656"/>
    </location>
</feature>
<dbReference type="Pfam" id="PF01663">
    <property type="entry name" value="Phosphodiest"/>
    <property type="match status" value="1"/>
</dbReference>
<dbReference type="InterPro" id="IPR037671">
    <property type="entry name" value="PIGN_N"/>
</dbReference>
<evidence type="ECO:0000256" key="10">
    <source>
        <dbReference type="ARBA" id="ARBA00023136"/>
    </source>
</evidence>
<feature type="transmembrane region" description="Helical" evidence="14">
    <location>
        <begin position="31"/>
        <end position="50"/>
    </location>
</feature>
<dbReference type="PANTHER" id="PTHR12250:SF0">
    <property type="entry name" value="GPI ETHANOLAMINE PHOSPHATE TRANSFERASE 1"/>
    <property type="match status" value="1"/>
</dbReference>
<feature type="transmembrane region" description="Helical" evidence="14">
    <location>
        <begin position="584"/>
        <end position="601"/>
    </location>
</feature>
<name>A0A8H7U030_9APHY</name>
<dbReference type="EC" id="2.-.-.-" evidence="14"/>
<evidence type="ECO:0000259" key="16">
    <source>
        <dbReference type="Pfam" id="PF04987"/>
    </source>
</evidence>
<dbReference type="InterPro" id="IPR017852">
    <property type="entry name" value="GPI_EtnP_transferase_1_C"/>
</dbReference>
<evidence type="ECO:0000256" key="9">
    <source>
        <dbReference type="ARBA" id="ARBA00022989"/>
    </source>
</evidence>
<feature type="transmembrane region" description="Helical" evidence="14">
    <location>
        <begin position="545"/>
        <end position="564"/>
    </location>
</feature>
<evidence type="ECO:0000256" key="12">
    <source>
        <dbReference type="ARBA" id="ARBA00023316"/>
    </source>
</evidence>
<dbReference type="Proteomes" id="UP000639403">
    <property type="component" value="Unassembled WGS sequence"/>
</dbReference>
<evidence type="ECO:0000313" key="18">
    <source>
        <dbReference type="Proteomes" id="UP000639403"/>
    </source>
</evidence>
<evidence type="ECO:0000256" key="15">
    <source>
        <dbReference type="SAM" id="MobiDB-lite"/>
    </source>
</evidence>
<keyword evidence="10 14" id="KW-0472">Membrane</keyword>
<evidence type="ECO:0000256" key="4">
    <source>
        <dbReference type="ARBA" id="ARBA00020831"/>
    </source>
</evidence>
<evidence type="ECO:0000256" key="13">
    <source>
        <dbReference type="ARBA" id="ARBA00024850"/>
    </source>
</evidence>
<feature type="domain" description="GPI ethanolamine phosphate transferase 1 C-terminal" evidence="16">
    <location>
        <begin position="475"/>
        <end position="913"/>
    </location>
</feature>
<feature type="transmembrane region" description="Helical" evidence="14">
    <location>
        <begin position="486"/>
        <end position="508"/>
    </location>
</feature>
<comment type="caution">
    <text evidence="17">The sequence shown here is derived from an EMBL/GenBank/DDBJ whole genome shotgun (WGS) entry which is preliminary data.</text>
</comment>
<evidence type="ECO:0000256" key="8">
    <source>
        <dbReference type="ARBA" id="ARBA00022824"/>
    </source>
</evidence>
<dbReference type="GO" id="GO:0071555">
    <property type="term" value="P:cell wall organization"/>
    <property type="evidence" value="ECO:0007669"/>
    <property type="project" value="UniProtKB-KW"/>
</dbReference>
<dbReference type="GO" id="GO:0005789">
    <property type="term" value="C:endoplasmic reticulum membrane"/>
    <property type="evidence" value="ECO:0007669"/>
    <property type="project" value="UniProtKB-SubCell"/>
</dbReference>
<keyword evidence="9 14" id="KW-1133">Transmembrane helix</keyword>
<dbReference type="AlphaFoldDB" id="A0A8H7U030"/>
<evidence type="ECO:0000256" key="5">
    <source>
        <dbReference type="ARBA" id="ARBA00022502"/>
    </source>
</evidence>
<feature type="compositionally biased region" description="Basic and acidic residues" evidence="15">
    <location>
        <begin position="11"/>
        <end position="23"/>
    </location>
</feature>
<feature type="transmembrane region" description="Helical" evidence="14">
    <location>
        <begin position="921"/>
        <end position="944"/>
    </location>
</feature>
<dbReference type="FunFam" id="3.40.720.10:FF:000015">
    <property type="entry name" value="GPI ethanolamine phosphate transferase 1"/>
    <property type="match status" value="1"/>
</dbReference>
<dbReference type="CDD" id="cd16020">
    <property type="entry name" value="GPI_EPT_1"/>
    <property type="match status" value="1"/>
</dbReference>
<dbReference type="UniPathway" id="UPA00196"/>
<dbReference type="InterPro" id="IPR017850">
    <property type="entry name" value="Alkaline_phosphatase_core_sf"/>
</dbReference>
<keyword evidence="5 14" id="KW-0337">GPI-anchor biosynthesis</keyword>
<feature type="transmembrane region" description="Helical" evidence="14">
    <location>
        <begin position="662"/>
        <end position="683"/>
    </location>
</feature>
<keyword evidence="6 14" id="KW-0808">Transferase</keyword>
<comment type="subcellular location">
    <subcellularLocation>
        <location evidence="1 14">Endoplasmic reticulum membrane</location>
        <topology evidence="1 14">Multi-pass membrane protein</topology>
    </subcellularLocation>
</comment>
<comment type="pathway">
    <text evidence="2 14">Glycolipid biosynthesis; glycosylphosphatidylinositol-anchor biosynthesis.</text>
</comment>
<keyword evidence="8 14" id="KW-0256">Endoplasmic reticulum</keyword>
<feature type="region of interest" description="Disordered" evidence="15">
    <location>
        <begin position="1"/>
        <end position="23"/>
    </location>
</feature>
<keyword evidence="12" id="KW-0961">Cell wall biogenesis/degradation</keyword>
<gene>
    <name evidence="17" type="ORF">IEO21_07028</name>
</gene>
<keyword evidence="11" id="KW-0325">Glycoprotein</keyword>
<proteinExistence type="inferred from homology"/>
<dbReference type="InterPro" id="IPR007070">
    <property type="entry name" value="GPI_EtnP_transferase_1"/>
</dbReference>
<dbReference type="GO" id="GO:0006506">
    <property type="term" value="P:GPI anchor biosynthetic process"/>
    <property type="evidence" value="ECO:0007669"/>
    <property type="project" value="UniProtKB-UniPathway"/>
</dbReference>
<evidence type="ECO:0000256" key="6">
    <source>
        <dbReference type="ARBA" id="ARBA00022679"/>
    </source>
</evidence>
<dbReference type="GO" id="GO:0051377">
    <property type="term" value="F:mannose-ethanolamine phosphotransferase activity"/>
    <property type="evidence" value="ECO:0007669"/>
    <property type="project" value="UniProtKB-UniRule"/>
</dbReference>
<reference evidence="17" key="1">
    <citation type="submission" date="2020-11" db="EMBL/GenBank/DDBJ databases">
        <authorList>
            <person name="Koelle M."/>
            <person name="Horta M.A.C."/>
            <person name="Nowrousian M."/>
            <person name="Ohm R.A."/>
            <person name="Benz P."/>
            <person name="Pilgard A."/>
        </authorList>
    </citation>
    <scope>NUCLEOTIDE SEQUENCE</scope>
    <source>
        <strain evidence="17">FPRL280</strain>
    </source>
</reference>
<feature type="transmembrane region" description="Helical" evidence="14">
    <location>
        <begin position="748"/>
        <end position="768"/>
    </location>
</feature>
<dbReference type="EMBL" id="JADOXO010000180">
    <property type="protein sequence ID" value="KAF9810300.1"/>
    <property type="molecule type" value="Genomic_DNA"/>
</dbReference>
<feature type="transmembrane region" description="Helical" evidence="14">
    <location>
        <begin position="607"/>
        <end position="624"/>
    </location>
</feature>
<feature type="transmembrane region" description="Helical" evidence="14">
    <location>
        <begin position="520"/>
        <end position="539"/>
    </location>
</feature>
<organism evidence="17 18">
    <name type="scientific">Rhodonia placenta</name>
    <dbReference type="NCBI Taxonomy" id="104341"/>
    <lineage>
        <taxon>Eukaryota</taxon>
        <taxon>Fungi</taxon>
        <taxon>Dikarya</taxon>
        <taxon>Basidiomycota</taxon>
        <taxon>Agaricomycotina</taxon>
        <taxon>Agaricomycetes</taxon>
        <taxon>Polyporales</taxon>
        <taxon>Adustoporiaceae</taxon>
        <taxon>Rhodonia</taxon>
    </lineage>
</organism>
<reference evidence="17" key="2">
    <citation type="journal article" name="Front. Microbiol.">
        <title>Degradative Capacity of Two Strains of Rhodonia placenta: From Phenotype to Genotype.</title>
        <authorList>
            <person name="Kolle M."/>
            <person name="Horta M.A.C."/>
            <person name="Nowrousian M."/>
            <person name="Ohm R.A."/>
            <person name="Benz J.P."/>
            <person name="Pilgard A."/>
        </authorList>
    </citation>
    <scope>NUCLEOTIDE SEQUENCE</scope>
    <source>
        <strain evidence="17">FPRL280</strain>
    </source>
</reference>
<comment type="function">
    <text evidence="13 14">Ethanolamine phosphate transferase involved in glycosylphosphatidylinositol-anchor biosynthesis. Transfers ethanolamine phosphate to the first alpha-1,4-linked mannose of the glycosylphosphatidylinositol precursor of GPI-anchor.</text>
</comment>
<evidence type="ECO:0000313" key="17">
    <source>
        <dbReference type="EMBL" id="KAF9810300.1"/>
    </source>
</evidence>
<feature type="transmembrane region" description="Helical" evidence="14">
    <location>
        <begin position="690"/>
        <end position="708"/>
    </location>
</feature>
<feature type="transmembrane region" description="Helical" evidence="14">
    <location>
        <begin position="887"/>
        <end position="909"/>
    </location>
</feature>
<keyword evidence="7 14" id="KW-0812">Transmembrane</keyword>
<accession>A0A8H7U030</accession>
<dbReference type="Gene3D" id="3.40.720.10">
    <property type="entry name" value="Alkaline Phosphatase, subunit A"/>
    <property type="match status" value="1"/>
</dbReference>